<name>A0ABW2XH06_9ACTN</name>
<proteinExistence type="predicted"/>
<sequence>MTFELVVWHDPAPVTVARAAGTDFGAVPLHPAVAAFAEQLAKVRPDADVTAPGSRYARVRMAPELADEISAEVYALARAHGLVCYDPVRRLVHNLGPTGAYEGVQFHTGDGMVVVDPDLPLVHDVLGTLGTENPFAALVVFGRHFIQVSPEDGGYELEYKDSVQGRLYRTHVPDLADVRRAFAEYAADERHFLDRYAWTETGLTGG</sequence>
<evidence type="ECO:0000313" key="1">
    <source>
        <dbReference type="EMBL" id="MFD0685773.1"/>
    </source>
</evidence>
<organism evidence="1 2">
    <name type="scientific">Actinomadura fibrosa</name>
    <dbReference type="NCBI Taxonomy" id="111802"/>
    <lineage>
        <taxon>Bacteria</taxon>
        <taxon>Bacillati</taxon>
        <taxon>Actinomycetota</taxon>
        <taxon>Actinomycetes</taxon>
        <taxon>Streptosporangiales</taxon>
        <taxon>Thermomonosporaceae</taxon>
        <taxon>Actinomadura</taxon>
    </lineage>
</organism>
<keyword evidence="2" id="KW-1185">Reference proteome</keyword>
<dbReference type="RefSeq" id="WP_131762979.1">
    <property type="nucleotide sequence ID" value="NZ_CAACUY010000278.1"/>
</dbReference>
<reference evidence="2" key="1">
    <citation type="journal article" date="2019" name="Int. J. Syst. Evol. Microbiol.">
        <title>The Global Catalogue of Microorganisms (GCM) 10K type strain sequencing project: providing services to taxonomists for standard genome sequencing and annotation.</title>
        <authorList>
            <consortium name="The Broad Institute Genomics Platform"/>
            <consortium name="The Broad Institute Genome Sequencing Center for Infectious Disease"/>
            <person name="Wu L."/>
            <person name="Ma J."/>
        </authorList>
    </citation>
    <scope>NUCLEOTIDE SEQUENCE [LARGE SCALE GENOMIC DNA]</scope>
    <source>
        <strain evidence="2">JCM 9371</strain>
    </source>
</reference>
<accession>A0ABW2XH06</accession>
<gene>
    <name evidence="1" type="ORF">ACFQZM_14805</name>
</gene>
<protein>
    <submittedName>
        <fullName evidence="1">Uncharacterized protein</fullName>
    </submittedName>
</protein>
<comment type="caution">
    <text evidence="1">The sequence shown here is derived from an EMBL/GenBank/DDBJ whole genome shotgun (WGS) entry which is preliminary data.</text>
</comment>
<dbReference type="Proteomes" id="UP001597063">
    <property type="component" value="Unassembled WGS sequence"/>
</dbReference>
<dbReference type="EMBL" id="JBHTGP010000006">
    <property type="protein sequence ID" value="MFD0685773.1"/>
    <property type="molecule type" value="Genomic_DNA"/>
</dbReference>
<evidence type="ECO:0000313" key="2">
    <source>
        <dbReference type="Proteomes" id="UP001597063"/>
    </source>
</evidence>